<evidence type="ECO:0000313" key="3">
    <source>
        <dbReference type="EMBL" id="CAG9325134.1"/>
    </source>
</evidence>
<accession>A0AAU9JAH0</accession>
<comment type="caution">
    <text evidence="3">The sequence shown here is derived from an EMBL/GenBank/DDBJ whole genome shotgun (WGS) entry which is preliminary data.</text>
</comment>
<feature type="region of interest" description="Disordered" evidence="1">
    <location>
        <begin position="1"/>
        <end position="40"/>
    </location>
</feature>
<evidence type="ECO:0000259" key="2">
    <source>
        <dbReference type="PROSITE" id="PS51279"/>
    </source>
</evidence>
<gene>
    <name evidence="3" type="ORF">BSTOLATCC_MIC37880</name>
</gene>
<evidence type="ECO:0000256" key="1">
    <source>
        <dbReference type="SAM" id="MobiDB-lite"/>
    </source>
</evidence>
<dbReference type="EMBL" id="CAJZBQ010000037">
    <property type="protein sequence ID" value="CAG9325134.1"/>
    <property type="molecule type" value="Genomic_DNA"/>
</dbReference>
<organism evidence="3 4">
    <name type="scientific">Blepharisma stoltei</name>
    <dbReference type="NCBI Taxonomy" id="1481888"/>
    <lineage>
        <taxon>Eukaryota</taxon>
        <taxon>Sar</taxon>
        <taxon>Alveolata</taxon>
        <taxon>Ciliophora</taxon>
        <taxon>Postciliodesmatophora</taxon>
        <taxon>Heterotrichea</taxon>
        <taxon>Heterotrichida</taxon>
        <taxon>Blepharismidae</taxon>
        <taxon>Blepharisma</taxon>
    </lineage>
</organism>
<proteinExistence type="predicted"/>
<name>A0AAU9JAH0_9CILI</name>
<protein>
    <recommendedName>
        <fullName evidence="2">BCNT-C domain-containing protein</fullName>
    </recommendedName>
</protein>
<keyword evidence="4" id="KW-1185">Reference proteome</keyword>
<dbReference type="Proteomes" id="UP001162131">
    <property type="component" value="Unassembled WGS sequence"/>
</dbReference>
<dbReference type="InterPro" id="IPR011421">
    <property type="entry name" value="BCNT-C"/>
</dbReference>
<dbReference type="PROSITE" id="PS51279">
    <property type="entry name" value="BCNT_C"/>
    <property type="match status" value="1"/>
</dbReference>
<reference evidence="3" key="1">
    <citation type="submission" date="2021-09" db="EMBL/GenBank/DDBJ databases">
        <authorList>
            <consortium name="AG Swart"/>
            <person name="Singh M."/>
            <person name="Singh A."/>
            <person name="Seah K."/>
            <person name="Emmerich C."/>
        </authorList>
    </citation>
    <scope>NUCLEOTIDE SEQUENCE</scope>
    <source>
        <strain evidence="3">ATCC30299</strain>
    </source>
</reference>
<feature type="compositionally biased region" description="Basic and acidic residues" evidence="1">
    <location>
        <begin position="17"/>
        <end position="40"/>
    </location>
</feature>
<sequence>MLLNDLPSDESDSDYEPDQKEDEKQEKAESRDLDKAKAELEQIKQEVSTQKIEKPKENSLEEALKIAQKIKESESAPQMQTIKAKFAGENLGVLPIKRGRASLDQLASELTKKKSITSVSKSKLDWEKYKEQNNLEDDLAKNRKDGYLGKKDFLDLAKEREKSRLSEMKRKRYNDN</sequence>
<dbReference type="AlphaFoldDB" id="A0AAU9JAH0"/>
<feature type="domain" description="BCNT-C" evidence="2">
    <location>
        <begin position="97"/>
        <end position="175"/>
    </location>
</feature>
<evidence type="ECO:0000313" key="4">
    <source>
        <dbReference type="Proteomes" id="UP001162131"/>
    </source>
</evidence>
<feature type="compositionally biased region" description="Acidic residues" evidence="1">
    <location>
        <begin position="7"/>
        <end position="16"/>
    </location>
</feature>
<dbReference type="Pfam" id="PF07572">
    <property type="entry name" value="BCNT"/>
    <property type="match status" value="1"/>
</dbReference>